<dbReference type="Proteomes" id="UP000272412">
    <property type="component" value="Unassembled WGS sequence"/>
</dbReference>
<dbReference type="EMBL" id="RPFL01000075">
    <property type="protein sequence ID" value="RPD83151.1"/>
    <property type="molecule type" value="Genomic_DNA"/>
</dbReference>
<dbReference type="OrthoDB" id="9939855at2"/>
<evidence type="ECO:0000313" key="1">
    <source>
        <dbReference type="EMBL" id="RPD83151.1"/>
    </source>
</evidence>
<reference evidence="1 2" key="1">
    <citation type="submission" date="2018-11" db="EMBL/GenBank/DDBJ databases">
        <title>Neisseria weixii sp. nov. isolated from the rectal contents of plateau pika (Ochotona cruzoniae).</title>
        <authorList>
            <person name="Zhang G."/>
        </authorList>
    </citation>
    <scope>NUCLEOTIDE SEQUENCE [LARGE SCALE GENOMIC DNA]</scope>
    <source>
        <strain evidence="1 2">10009</strain>
    </source>
</reference>
<proteinExistence type="predicted"/>
<gene>
    <name evidence="1" type="ORF">EGK74_13350</name>
</gene>
<accession>A0A3N4MI17</accession>
<comment type="caution">
    <text evidence="1">The sequence shown here is derived from an EMBL/GenBank/DDBJ whole genome shotgun (WGS) entry which is preliminary data.</text>
</comment>
<dbReference type="RefSeq" id="WP_123805045.1">
    <property type="nucleotide sequence ID" value="NZ_RPFL01000075.1"/>
</dbReference>
<dbReference type="AlphaFoldDB" id="A0A3N4MI17"/>
<name>A0A3N4MI17_9NEIS</name>
<evidence type="ECO:0000313" key="2">
    <source>
        <dbReference type="Proteomes" id="UP000272412"/>
    </source>
</evidence>
<keyword evidence="2" id="KW-1185">Reference proteome</keyword>
<sequence length="144" mass="16282">MKKFLCITVFIFAAIVLHLIYPYLSFWNSDIYLVEFGHTMSLGQKMKKGNTNIGIVDGVVDYKIKGKYLLVLNMIIIVHDTSITYTGLHQYWVIKYNTGKVTGPLSDDEFDKILIENKLGKNDLSIPDGYWKYCTVLCGQGGGS</sequence>
<protein>
    <submittedName>
        <fullName evidence="1">Uncharacterized protein</fullName>
    </submittedName>
</protein>
<organism evidence="1 2">
    <name type="scientific">Neisseria weixii</name>
    <dbReference type="NCBI Taxonomy" id="1853276"/>
    <lineage>
        <taxon>Bacteria</taxon>
        <taxon>Pseudomonadati</taxon>
        <taxon>Pseudomonadota</taxon>
        <taxon>Betaproteobacteria</taxon>
        <taxon>Neisseriales</taxon>
        <taxon>Neisseriaceae</taxon>
        <taxon>Neisseria</taxon>
    </lineage>
</organism>